<comment type="cofactor">
    <cofactor evidence="15">
        <name>Mg(2+)</name>
        <dbReference type="ChEBI" id="CHEBI:18420"/>
    </cofactor>
    <text evidence="15">Binds 2 magnesium ions per subunit.</text>
</comment>
<dbReference type="PANTHER" id="PTHR11076">
    <property type="entry name" value="DNA REPAIR POLYMERASE UMUC / TRANSFERASE FAMILY MEMBER"/>
    <property type="match status" value="1"/>
</dbReference>
<keyword evidence="10 15" id="KW-0460">Magnesium</keyword>
<evidence type="ECO:0000256" key="8">
    <source>
        <dbReference type="ARBA" id="ARBA00022723"/>
    </source>
</evidence>
<reference evidence="17 18" key="1">
    <citation type="submission" date="2012-02" db="EMBL/GenBank/DDBJ databases">
        <authorList>
            <person name="Harkins D.M."/>
            <person name="Madupu R."/>
            <person name="Durkin A.S."/>
            <person name="Torralba M."/>
            <person name="Methe B."/>
            <person name="Sutton G.G."/>
            <person name="Nelson K.E."/>
        </authorList>
    </citation>
    <scope>NUCLEOTIDE SEQUENCE [LARGE SCALE GENOMIC DNA]</scope>
    <source>
        <strain evidence="17 18">HK385</strain>
    </source>
</reference>
<evidence type="ECO:0000256" key="4">
    <source>
        <dbReference type="ARBA" id="ARBA00022490"/>
    </source>
</evidence>
<keyword evidence="9 15" id="KW-0227">DNA damage</keyword>
<proteinExistence type="inferred from homology"/>
<dbReference type="PANTHER" id="PTHR11076:SF33">
    <property type="entry name" value="DNA POLYMERASE KAPPA"/>
    <property type="match status" value="1"/>
</dbReference>
<dbReference type="SUPFAM" id="SSF100879">
    <property type="entry name" value="Lesion bypass DNA polymerase (Y-family), little finger domain"/>
    <property type="match status" value="1"/>
</dbReference>
<comment type="subcellular location">
    <subcellularLocation>
        <location evidence="1 15">Cytoplasm</location>
    </subcellularLocation>
</comment>
<dbReference type="Gene3D" id="3.40.1170.60">
    <property type="match status" value="1"/>
</dbReference>
<dbReference type="InterPro" id="IPR001126">
    <property type="entry name" value="UmuC"/>
</dbReference>
<keyword evidence="7 15" id="KW-0235">DNA replication</keyword>
<comment type="caution">
    <text evidence="17">The sequence shown here is derived from an EMBL/GenBank/DDBJ whole genome shotgun (WGS) entry which is preliminary data.</text>
</comment>
<dbReference type="InterPro" id="IPR017961">
    <property type="entry name" value="DNA_pol_Y-fam_little_finger"/>
</dbReference>
<keyword evidence="5 15" id="KW-0808">Transferase</keyword>
<dbReference type="Pfam" id="PF00817">
    <property type="entry name" value="IMS"/>
    <property type="match status" value="1"/>
</dbReference>
<dbReference type="Pfam" id="PF21999">
    <property type="entry name" value="IMS_HHH_1"/>
    <property type="match status" value="1"/>
</dbReference>
<keyword evidence="11 15" id="KW-0239">DNA-directed DNA polymerase</keyword>
<dbReference type="Gene3D" id="3.30.70.270">
    <property type="match status" value="1"/>
</dbReference>
<keyword evidence="3 15" id="KW-0515">Mutator protein</keyword>
<evidence type="ECO:0000256" key="7">
    <source>
        <dbReference type="ARBA" id="ARBA00022705"/>
    </source>
</evidence>
<evidence type="ECO:0000256" key="6">
    <source>
        <dbReference type="ARBA" id="ARBA00022695"/>
    </source>
</evidence>
<protein>
    <recommendedName>
        <fullName evidence="15">DNA polymerase IV</fullName>
        <shortName evidence="15">Pol IV</shortName>
        <ecNumber evidence="15">2.7.7.7</ecNumber>
    </recommendedName>
</protein>
<comment type="catalytic activity">
    <reaction evidence="14 15">
        <text>DNA(n) + a 2'-deoxyribonucleoside 5'-triphosphate = DNA(n+1) + diphosphate</text>
        <dbReference type="Rhea" id="RHEA:22508"/>
        <dbReference type="Rhea" id="RHEA-COMP:17339"/>
        <dbReference type="Rhea" id="RHEA-COMP:17340"/>
        <dbReference type="ChEBI" id="CHEBI:33019"/>
        <dbReference type="ChEBI" id="CHEBI:61560"/>
        <dbReference type="ChEBI" id="CHEBI:173112"/>
        <dbReference type="EC" id="2.7.7.7"/>
    </reaction>
</comment>
<evidence type="ECO:0000256" key="11">
    <source>
        <dbReference type="ARBA" id="ARBA00022932"/>
    </source>
</evidence>
<dbReference type="CDD" id="cd03586">
    <property type="entry name" value="PolY_Pol_IV_kappa"/>
    <property type="match status" value="1"/>
</dbReference>
<evidence type="ECO:0000256" key="13">
    <source>
        <dbReference type="ARBA" id="ARBA00023204"/>
    </source>
</evidence>
<dbReference type="EC" id="2.7.7.7" evidence="15"/>
<keyword evidence="13 15" id="KW-0234">DNA repair</keyword>
<keyword evidence="8 15" id="KW-0479">Metal-binding</keyword>
<dbReference type="SUPFAM" id="SSF56672">
    <property type="entry name" value="DNA/RNA polymerases"/>
    <property type="match status" value="1"/>
</dbReference>
<feature type="binding site" evidence="15">
    <location>
        <position position="115"/>
    </location>
    <ligand>
        <name>Mg(2+)</name>
        <dbReference type="ChEBI" id="CHEBI:18420"/>
    </ligand>
</feature>
<dbReference type="HAMAP" id="MF_01113">
    <property type="entry name" value="DNApol_IV"/>
    <property type="match status" value="1"/>
</dbReference>
<dbReference type="InterPro" id="IPR050116">
    <property type="entry name" value="DNA_polymerase-Y"/>
</dbReference>
<dbReference type="EMBL" id="AJSW01000041">
    <property type="protein sequence ID" value="EIJ69707.1"/>
    <property type="molecule type" value="Genomic_DNA"/>
</dbReference>
<dbReference type="NCBIfam" id="NF002677">
    <property type="entry name" value="PRK02406.1"/>
    <property type="match status" value="1"/>
</dbReference>
<feature type="domain" description="UmuC" evidence="16">
    <location>
        <begin position="16"/>
        <end position="197"/>
    </location>
</feature>
<dbReference type="InterPro" id="IPR022880">
    <property type="entry name" value="DNApol_IV"/>
</dbReference>
<gene>
    <name evidence="15 17" type="primary">dinB</name>
    <name evidence="17" type="ORF">HMPREF1050_0408</name>
</gene>
<dbReference type="InterPro" id="IPR043128">
    <property type="entry name" value="Rev_trsase/Diguanyl_cyclase"/>
</dbReference>
<dbReference type="InterPro" id="IPR053848">
    <property type="entry name" value="IMS_HHH_1"/>
</dbReference>
<dbReference type="Gene3D" id="1.10.150.20">
    <property type="entry name" value="5' to 3' exonuclease, C-terminal subdomain"/>
    <property type="match status" value="1"/>
</dbReference>
<evidence type="ECO:0000256" key="9">
    <source>
        <dbReference type="ARBA" id="ARBA00022763"/>
    </source>
</evidence>
<feature type="active site" evidence="15">
    <location>
        <position position="116"/>
    </location>
</feature>
<evidence type="ECO:0000256" key="2">
    <source>
        <dbReference type="ARBA" id="ARBA00010945"/>
    </source>
</evidence>
<evidence type="ECO:0000256" key="10">
    <source>
        <dbReference type="ARBA" id="ARBA00022842"/>
    </source>
</evidence>
<dbReference type="InterPro" id="IPR043502">
    <property type="entry name" value="DNA/RNA_pol_sf"/>
</dbReference>
<accession>A0ABN0EZR4</accession>
<feature type="site" description="Substrate discrimination" evidence="15">
    <location>
        <position position="25"/>
    </location>
</feature>
<comment type="subunit">
    <text evidence="15">Monomer.</text>
</comment>
<keyword evidence="6 15" id="KW-0548">Nucleotidyltransferase</keyword>
<dbReference type="Proteomes" id="UP000003016">
    <property type="component" value="Unassembled WGS sequence"/>
</dbReference>
<comment type="function">
    <text evidence="15">Poorly processive, error-prone DNA polymerase involved in untargeted mutagenesis. Copies undamaged DNA at stalled replication forks, which arise in vivo from mismatched or misaligned primer ends. These misaligned primers can be extended by PolIV. Exhibits no 3'-5' exonuclease (proofreading) activity. May be involved in translesional synthesis, in conjunction with the beta clamp from PolIII.</text>
</comment>
<comment type="similarity">
    <text evidence="2 15">Belongs to the DNA polymerase type-Y family.</text>
</comment>
<evidence type="ECO:0000256" key="15">
    <source>
        <dbReference type="HAMAP-Rule" id="MF_01113"/>
    </source>
</evidence>
<evidence type="ECO:0000313" key="17">
    <source>
        <dbReference type="EMBL" id="EIJ69707.1"/>
    </source>
</evidence>
<evidence type="ECO:0000256" key="3">
    <source>
        <dbReference type="ARBA" id="ARBA00022457"/>
    </source>
</evidence>
<sequence>MKKILQMTAEQKTRKIIHIDMDCFYAAVEIRENPLLKGKPVAVGGKANQRGVLTTCNYEARKFGLHSAMPTATALKLCPGLILLPVNMPLYKSVSAQIHQIFRRYTQIIEPLSLDEAYLDVTDCEQHSGSATWIAENIRQAIWNELHLTASAGVAPLKFLAKIASDQNKPNGQFVIPPEEVQNFVKNLPLKKIPGVGKVTQEKLAQMGLLTCQDVQQSSQTVIYQEFGKFGQRLWDFCHGIDIREVEIDRPRKSLAVENTLLQDINTLAQAELIIDELYHKLLFRIQRNWADTPLHEFKKLGIKLKFEDFNQTTIERTTEGLEFERFKELLHQVWTRRNERNIRLIGLNVHFPSRKITNQLNLWE</sequence>
<dbReference type="InterPro" id="IPR036775">
    <property type="entry name" value="DNA_pol_Y-fam_lit_finger_sf"/>
</dbReference>
<keyword evidence="4 15" id="KW-0963">Cytoplasm</keyword>
<feature type="binding site" evidence="15">
    <location>
        <position position="20"/>
    </location>
    <ligand>
        <name>Mg(2+)</name>
        <dbReference type="ChEBI" id="CHEBI:18420"/>
    </ligand>
</feature>
<evidence type="ECO:0000259" key="16">
    <source>
        <dbReference type="PROSITE" id="PS50173"/>
    </source>
</evidence>
<organism evidence="17 18">
    <name type="scientific">Haemophilus parahaemolyticus HK385</name>
    <dbReference type="NCBI Taxonomy" id="1095744"/>
    <lineage>
        <taxon>Bacteria</taxon>
        <taxon>Pseudomonadati</taxon>
        <taxon>Pseudomonadota</taxon>
        <taxon>Gammaproteobacteria</taxon>
        <taxon>Pasteurellales</taxon>
        <taxon>Pasteurellaceae</taxon>
        <taxon>Haemophilus</taxon>
    </lineage>
</organism>
<keyword evidence="12 15" id="KW-0238">DNA-binding</keyword>
<evidence type="ECO:0000256" key="1">
    <source>
        <dbReference type="ARBA" id="ARBA00004496"/>
    </source>
</evidence>
<name>A0ABN0EZR4_HAEPH</name>
<dbReference type="Gene3D" id="3.30.1490.100">
    <property type="entry name" value="DNA polymerase, Y-family, little finger domain"/>
    <property type="match status" value="1"/>
</dbReference>
<evidence type="ECO:0000256" key="14">
    <source>
        <dbReference type="ARBA" id="ARBA00049244"/>
    </source>
</evidence>
<dbReference type="GO" id="GO:0003887">
    <property type="term" value="F:DNA-directed DNA polymerase activity"/>
    <property type="evidence" value="ECO:0007669"/>
    <property type="project" value="UniProtKB-EC"/>
</dbReference>
<keyword evidence="18" id="KW-1185">Reference proteome</keyword>
<evidence type="ECO:0000256" key="5">
    <source>
        <dbReference type="ARBA" id="ARBA00022679"/>
    </source>
</evidence>
<evidence type="ECO:0000256" key="12">
    <source>
        <dbReference type="ARBA" id="ARBA00023125"/>
    </source>
</evidence>
<dbReference type="PROSITE" id="PS50173">
    <property type="entry name" value="UMUC"/>
    <property type="match status" value="1"/>
</dbReference>
<evidence type="ECO:0000313" key="18">
    <source>
        <dbReference type="Proteomes" id="UP000003016"/>
    </source>
</evidence>
<dbReference type="Pfam" id="PF11799">
    <property type="entry name" value="IMS_C"/>
    <property type="match status" value="1"/>
</dbReference>